<reference evidence="2 3" key="1">
    <citation type="submission" date="2024-03" db="EMBL/GenBank/DDBJ databases">
        <title>Novel Streptomyces species of biotechnological and ecological value are a feature of Machair soil.</title>
        <authorList>
            <person name="Prole J.R."/>
            <person name="Goodfellow M."/>
            <person name="Allenby N."/>
            <person name="Ward A.C."/>
        </authorList>
    </citation>
    <scope>NUCLEOTIDE SEQUENCE [LARGE SCALE GENOMIC DNA]</scope>
    <source>
        <strain evidence="2 3">MS1.HAVA.3</strain>
    </source>
</reference>
<comment type="caution">
    <text evidence="2">The sequence shown here is derived from an EMBL/GenBank/DDBJ whole genome shotgun (WGS) entry which is preliminary data.</text>
</comment>
<evidence type="ECO:0000313" key="3">
    <source>
        <dbReference type="Proteomes" id="UP001382904"/>
    </source>
</evidence>
<proteinExistence type="predicted"/>
<accession>A0ABU8UE34</accession>
<organism evidence="2 3">
    <name type="scientific">Streptomyces caledonius</name>
    <dbReference type="NCBI Taxonomy" id="3134107"/>
    <lineage>
        <taxon>Bacteria</taxon>
        <taxon>Bacillati</taxon>
        <taxon>Actinomycetota</taxon>
        <taxon>Actinomycetes</taxon>
        <taxon>Kitasatosporales</taxon>
        <taxon>Streptomycetaceae</taxon>
        <taxon>Streptomyces</taxon>
    </lineage>
</organism>
<evidence type="ECO:0000256" key="1">
    <source>
        <dbReference type="SAM" id="MobiDB-lite"/>
    </source>
</evidence>
<feature type="compositionally biased region" description="Pro residues" evidence="1">
    <location>
        <begin position="160"/>
        <end position="172"/>
    </location>
</feature>
<feature type="region of interest" description="Disordered" evidence="1">
    <location>
        <begin position="152"/>
        <end position="172"/>
    </location>
</feature>
<gene>
    <name evidence="2" type="ORF">WKI68_41060</name>
</gene>
<keyword evidence="3" id="KW-1185">Reference proteome</keyword>
<name>A0ABU8UE34_9ACTN</name>
<dbReference type="Proteomes" id="UP001382904">
    <property type="component" value="Unassembled WGS sequence"/>
</dbReference>
<dbReference type="EMBL" id="JBBKAM010000004">
    <property type="protein sequence ID" value="MEJ8645890.1"/>
    <property type="molecule type" value="Genomic_DNA"/>
</dbReference>
<evidence type="ECO:0000313" key="2">
    <source>
        <dbReference type="EMBL" id="MEJ8645890.1"/>
    </source>
</evidence>
<sequence length="172" mass="18190">MGDYLPTLSDAQALSALRLVAYRLGLPTDMETLRTVQEALPAALPRDELSEPPPGPPPSAGEIARAALASLADDPDSGDAVDWAVRQASDERGAREPLMLVVGALVVIALRTEVLIERHPKRGVTVRVHLKPTTGPLVRQVLSQVLGLAAPAQPAQEIPQAPPPEPPPEVPQ</sequence>
<protein>
    <submittedName>
        <fullName evidence="2">Uncharacterized protein</fullName>
    </submittedName>
</protein>